<dbReference type="PANTHER" id="PTHR30627">
    <property type="entry name" value="PEPTIDOGLYCAN D,D-TRANSPEPTIDASE"/>
    <property type="match status" value="1"/>
</dbReference>
<comment type="subcellular location">
    <subcellularLocation>
        <location evidence="1">Membrane</location>
    </subcellularLocation>
</comment>
<proteinExistence type="predicted"/>
<dbReference type="AlphaFoldDB" id="C5CGS1"/>
<dbReference type="InterPro" id="IPR001460">
    <property type="entry name" value="PCN-bd_Tpept"/>
</dbReference>
<dbReference type="InterPro" id="IPR036138">
    <property type="entry name" value="PBP_dimer_sf"/>
</dbReference>
<dbReference type="EC" id="2.4.1.129" evidence="4"/>
<reference evidence="4 5" key="1">
    <citation type="submission" date="2009-06" db="EMBL/GenBank/DDBJ databases">
        <title>Complete sequence of Thermotogales bacterium TBF 19.5.1.</title>
        <authorList>
            <consortium name="US DOE Joint Genome Institute"/>
            <person name="Lucas S."/>
            <person name="Copeland A."/>
            <person name="Lapidus A."/>
            <person name="Glavina del Rio T."/>
            <person name="Tice H."/>
            <person name="Bruce D."/>
            <person name="Goodwin L."/>
            <person name="Pitluck S."/>
            <person name="Chertkov O."/>
            <person name="Brettin T."/>
            <person name="Detter J.C."/>
            <person name="Han C."/>
            <person name="Schmutz J."/>
            <person name="Larimer F."/>
            <person name="Land M."/>
            <person name="Hauser L."/>
            <person name="Kyrpides N."/>
            <person name="Ovchinnikova G."/>
            <person name="Noll K."/>
        </authorList>
    </citation>
    <scope>NUCLEOTIDE SEQUENCE [LARGE SCALE GENOMIC DNA]</scope>
    <source>
        <strain evidence="5">ATCC BAA-1733 / DSM 21960 / TBF 19.5.1</strain>
    </source>
</reference>
<dbReference type="SUPFAM" id="SSF54184">
    <property type="entry name" value="Penicillin-binding protein 2x (pbp-2x), c-terminal domain"/>
    <property type="match status" value="1"/>
</dbReference>
<dbReference type="GO" id="GO:0005886">
    <property type="term" value="C:plasma membrane"/>
    <property type="evidence" value="ECO:0007669"/>
    <property type="project" value="TreeGrafter"/>
</dbReference>
<keyword evidence="2" id="KW-0472">Membrane</keyword>
<dbReference type="PROSITE" id="PS51178">
    <property type="entry name" value="PASTA"/>
    <property type="match status" value="1"/>
</dbReference>
<evidence type="ECO:0000313" key="5">
    <source>
        <dbReference type="Proteomes" id="UP000002382"/>
    </source>
</evidence>
<keyword evidence="4" id="KW-0808">Transferase</keyword>
<evidence type="ECO:0000256" key="2">
    <source>
        <dbReference type="ARBA" id="ARBA00023136"/>
    </source>
</evidence>
<evidence type="ECO:0000259" key="3">
    <source>
        <dbReference type="PROSITE" id="PS51178"/>
    </source>
</evidence>
<dbReference type="Pfam" id="PF00905">
    <property type="entry name" value="Transpeptidase"/>
    <property type="match status" value="1"/>
</dbReference>
<dbReference type="Proteomes" id="UP000002382">
    <property type="component" value="Chromosome"/>
</dbReference>
<feature type="domain" description="PASTA" evidence="3">
    <location>
        <begin position="516"/>
        <end position="577"/>
    </location>
</feature>
<reference evidence="4 5" key="2">
    <citation type="journal article" date="2011" name="J. Bacteriol.">
        <title>Genome Sequence of Kosmotoga olearia Strain TBF 19.5.1, a Thermophilic Bacterium with a Wide Growth Temperature Range, Isolated from the Troll B Oil Platform in the North Sea.</title>
        <authorList>
            <person name="Swithers K.S."/>
            <person name="Dipippo J.L."/>
            <person name="Bruce D.C."/>
            <person name="Detter C."/>
            <person name="Tapia R."/>
            <person name="Han S."/>
            <person name="Goodwin L.A."/>
            <person name="Han J."/>
            <person name="Woyke T."/>
            <person name="Pitluck S."/>
            <person name="Pennacchio L."/>
            <person name="Nolan M."/>
            <person name="Mikhailova N."/>
            <person name="Land M.L."/>
            <person name="Nesbo C.L."/>
            <person name="Gogarten J.P."/>
            <person name="Noll K.M."/>
        </authorList>
    </citation>
    <scope>NUCLEOTIDE SEQUENCE [LARGE SCALE GENOMIC DNA]</scope>
    <source>
        <strain evidence="5">ATCC BAA-1733 / DSM 21960 / TBF 19.5.1</strain>
    </source>
</reference>
<evidence type="ECO:0000256" key="1">
    <source>
        <dbReference type="ARBA" id="ARBA00004370"/>
    </source>
</evidence>
<dbReference type="SUPFAM" id="SSF56519">
    <property type="entry name" value="Penicillin binding protein dimerisation domain"/>
    <property type="match status" value="1"/>
</dbReference>
<dbReference type="HOGENOM" id="CLU_009289_6_0_0"/>
<keyword evidence="4" id="KW-0328">Glycosyltransferase</keyword>
<dbReference type="CDD" id="cd06575">
    <property type="entry name" value="PASTA_Pbp2x-like_2"/>
    <property type="match status" value="1"/>
</dbReference>
<dbReference type="Gene3D" id="3.40.710.10">
    <property type="entry name" value="DD-peptidase/beta-lactamase superfamily"/>
    <property type="match status" value="1"/>
</dbReference>
<keyword evidence="5" id="KW-1185">Reference proteome</keyword>
<dbReference type="InterPro" id="IPR005543">
    <property type="entry name" value="PASTA_dom"/>
</dbReference>
<dbReference type="GO" id="GO:0016757">
    <property type="term" value="F:glycosyltransferase activity"/>
    <property type="evidence" value="ECO:0007669"/>
    <property type="project" value="UniProtKB-KW"/>
</dbReference>
<gene>
    <name evidence="4" type="ordered locus">Kole_1909</name>
</gene>
<dbReference type="InterPro" id="IPR050515">
    <property type="entry name" value="Beta-lactam/transpept"/>
</dbReference>
<dbReference type="Gene3D" id="3.30.450.330">
    <property type="match status" value="1"/>
</dbReference>
<organism evidence="4 5">
    <name type="scientific">Kosmotoga olearia (strain ATCC BAA-1733 / DSM 21960 / TBF 19.5.1)</name>
    <dbReference type="NCBI Taxonomy" id="521045"/>
    <lineage>
        <taxon>Bacteria</taxon>
        <taxon>Thermotogati</taxon>
        <taxon>Thermotogota</taxon>
        <taxon>Thermotogae</taxon>
        <taxon>Kosmotogales</taxon>
        <taxon>Kosmotogaceae</taxon>
        <taxon>Kosmotoga</taxon>
    </lineage>
</organism>
<dbReference type="InterPro" id="IPR005311">
    <property type="entry name" value="PBP_dimer"/>
</dbReference>
<protein>
    <submittedName>
        <fullName evidence="4">Peptidoglycan glycosyltransferase</fullName>
        <ecNumber evidence="4">2.4.1.129</ecNumber>
    </submittedName>
</protein>
<dbReference type="SUPFAM" id="SSF56601">
    <property type="entry name" value="beta-lactamase/transpeptidase-like"/>
    <property type="match status" value="1"/>
</dbReference>
<sequence>MLSNADIPTVVKVNRLPALRGSIYDAKGRLLASDSLIYEAWLDLGYLKETASEREISEVLSSLSENFDIPPEKLSSLLDSSERFFLVEKSPTLKELSRKFNQRTRKFISIEISTERHYFGEFGLDKIIGKLDSGKSPINGIEKKYDHVLKGKKDGYILRTFYGSEKFSPVNGNDVFLSIDIDVQKLVYQELKEAVRKNKADGGLVILMEAKTGRIIAYAQTYQWDRGLLGIFEPGSTVKPIIYGLALSTESITEESTFLCEGKIQPVEGLDIIIRDTEGEKHGIETFKDAIRNSCNVATVQVAQRLLDNLGKYEIYNKLLEAGFGRPTGIDLPGETKGILPKPNKWSLISPYQFAIGQGIAVNAFQLIRALNVYPSGGYLLVPSFVKALGEEHEIVKIEPKIEKSLFPPYIVEMIRPVLESVVASGTGIRAQVEGIKVAGKTGTAQRATSEGYSSTEFNSLFWGYFPADDPKYSLLVLIENPKAGEYYGGTVAGPVFSSIVKKLYFPDNEKNKIVPIYPWKMPNLLGYTLHDVMEISRLFGISKVEVHGTGKVVSQIPAPGEKFIDPPYKMEVWLSVRESE</sequence>
<dbReference type="OrthoDB" id="9757901at2"/>
<dbReference type="GO" id="GO:0008658">
    <property type="term" value="F:penicillin binding"/>
    <property type="evidence" value="ECO:0007669"/>
    <property type="project" value="InterPro"/>
</dbReference>
<dbReference type="eggNOG" id="COG0768">
    <property type="taxonomic scope" value="Bacteria"/>
</dbReference>
<dbReference type="GO" id="GO:0071555">
    <property type="term" value="P:cell wall organization"/>
    <property type="evidence" value="ECO:0007669"/>
    <property type="project" value="TreeGrafter"/>
</dbReference>
<dbReference type="EMBL" id="CP001634">
    <property type="protein sequence ID" value="ACR80590.1"/>
    <property type="molecule type" value="Genomic_DNA"/>
</dbReference>
<accession>C5CGS1</accession>
<dbReference type="InterPro" id="IPR012338">
    <property type="entry name" value="Beta-lactam/transpept-like"/>
</dbReference>
<dbReference type="Pfam" id="PF03717">
    <property type="entry name" value="PBP_dimer"/>
    <property type="match status" value="1"/>
</dbReference>
<dbReference type="Gene3D" id="3.90.1310.10">
    <property type="entry name" value="Penicillin-binding protein 2a (Domain 2)"/>
    <property type="match status" value="1"/>
</dbReference>
<dbReference type="RefSeq" id="WP_015869233.1">
    <property type="nucleotide sequence ID" value="NC_012785.1"/>
</dbReference>
<name>C5CGS1_KOSOT</name>
<dbReference type="STRING" id="521045.Kole_1909"/>
<dbReference type="KEGG" id="kol:Kole_1909"/>
<evidence type="ECO:0000313" key="4">
    <source>
        <dbReference type="EMBL" id="ACR80590.1"/>
    </source>
</evidence>
<dbReference type="PANTHER" id="PTHR30627:SF1">
    <property type="entry name" value="PEPTIDOGLYCAN D,D-TRANSPEPTIDASE FTSI"/>
    <property type="match status" value="1"/>
</dbReference>